<feature type="binding site" evidence="8">
    <location>
        <position position="188"/>
    </location>
    <ligand>
        <name>substrate</name>
    </ligand>
</feature>
<evidence type="ECO:0000256" key="2">
    <source>
        <dbReference type="ARBA" id="ARBA00022679"/>
    </source>
</evidence>
<evidence type="ECO:0000256" key="4">
    <source>
        <dbReference type="ARBA" id="ARBA00022723"/>
    </source>
</evidence>
<reference evidence="11" key="2">
    <citation type="journal article" date="2024" name="Nature">
        <title>Anoxygenic phototroph of the Chloroflexota uses a type I reaction centre.</title>
        <authorList>
            <person name="Tsuji J.M."/>
            <person name="Shaw N.A."/>
            <person name="Nagashima S."/>
            <person name="Venkiteswaran J.J."/>
            <person name="Schiff S.L."/>
            <person name="Watanabe T."/>
            <person name="Fukui M."/>
            <person name="Hanada S."/>
            <person name="Tank M."/>
            <person name="Neufeld J.D."/>
        </authorList>
    </citation>
    <scope>NUCLEOTIDE SEQUENCE</scope>
    <source>
        <strain evidence="11">L227-S17</strain>
    </source>
</reference>
<comment type="cofactor">
    <cofactor evidence="8">
        <name>Fe(2+)</name>
        <dbReference type="ChEBI" id="CHEBI:29033"/>
    </cofactor>
    <text evidence="8">Binds 1 Fe(2+) ion per subunit.</text>
</comment>
<proteinExistence type="inferred from homology"/>
<protein>
    <recommendedName>
        <fullName evidence="8">tRNA N6-adenosine threonylcarbamoyltransferase</fullName>
        <ecNumber evidence="8">2.3.1.234</ecNumber>
    </recommendedName>
    <alternativeName>
        <fullName evidence="8">N6-L-threonylcarbamoyladenine synthase</fullName>
        <shortName evidence="8">t(6)A synthase</shortName>
    </alternativeName>
    <alternativeName>
        <fullName evidence="8">t(6)A37 threonylcarbamoyladenosine biosynthesis protein TsaD</fullName>
    </alternativeName>
    <alternativeName>
        <fullName evidence="8">tRNA threonylcarbamoyladenosine biosynthesis protein TsaD</fullName>
    </alternativeName>
</protein>
<evidence type="ECO:0000256" key="1">
    <source>
        <dbReference type="ARBA" id="ARBA00022490"/>
    </source>
</evidence>
<dbReference type="CDD" id="cd24133">
    <property type="entry name" value="ASKHA_NBD_TsaD_bac"/>
    <property type="match status" value="1"/>
</dbReference>
<dbReference type="GO" id="GO:0002949">
    <property type="term" value="P:tRNA threonylcarbamoyladenosine modification"/>
    <property type="evidence" value="ECO:0007669"/>
    <property type="project" value="UniProtKB-UniRule"/>
</dbReference>
<feature type="binding site" evidence="8">
    <location>
        <position position="111"/>
    </location>
    <ligand>
        <name>Fe cation</name>
        <dbReference type="ChEBI" id="CHEBI:24875"/>
    </ligand>
</feature>
<keyword evidence="2 8" id="KW-0808">Transferase</keyword>
<keyword evidence="5 8" id="KW-0408">Iron</keyword>
<feature type="binding site" evidence="8">
    <location>
        <position position="335"/>
    </location>
    <ligand>
        <name>Fe cation</name>
        <dbReference type="ChEBI" id="CHEBI:24875"/>
    </ligand>
</feature>
<dbReference type="InterPro" id="IPR022450">
    <property type="entry name" value="TsaD"/>
</dbReference>
<evidence type="ECO:0000256" key="7">
    <source>
        <dbReference type="ARBA" id="ARBA00048117"/>
    </source>
</evidence>
<dbReference type="GO" id="GO:0061711">
    <property type="term" value="F:tRNA N(6)-L-threonylcarbamoyladenine synthase activity"/>
    <property type="evidence" value="ECO:0007669"/>
    <property type="project" value="UniProtKB-EC"/>
</dbReference>
<evidence type="ECO:0000256" key="3">
    <source>
        <dbReference type="ARBA" id="ARBA00022694"/>
    </source>
</evidence>
<dbReference type="PANTHER" id="PTHR11735">
    <property type="entry name" value="TRNA N6-ADENOSINE THREONYLCARBAMOYLTRANSFERASE"/>
    <property type="match status" value="1"/>
</dbReference>
<dbReference type="PANTHER" id="PTHR11735:SF6">
    <property type="entry name" value="TRNA N6-ADENOSINE THREONYLCARBAMOYLTRANSFERASE, MITOCHONDRIAL"/>
    <property type="match status" value="1"/>
</dbReference>
<feature type="binding site" evidence="8">
    <location>
        <position position="192"/>
    </location>
    <ligand>
        <name>substrate</name>
    </ligand>
</feature>
<evidence type="ECO:0000313" key="13">
    <source>
        <dbReference type="Proteomes" id="UP001431572"/>
    </source>
</evidence>
<dbReference type="GO" id="GO:0005737">
    <property type="term" value="C:cytoplasm"/>
    <property type="evidence" value="ECO:0007669"/>
    <property type="project" value="UniProtKB-SubCell"/>
</dbReference>
<dbReference type="NCBIfam" id="TIGR00329">
    <property type="entry name" value="gcp_kae1"/>
    <property type="match status" value="1"/>
</dbReference>
<comment type="subcellular location">
    <subcellularLocation>
        <location evidence="8">Cytoplasm</location>
    </subcellularLocation>
</comment>
<comment type="similarity">
    <text evidence="8">Belongs to the KAE1 / TsaD family.</text>
</comment>
<dbReference type="Proteomes" id="UP000521676">
    <property type="component" value="Unassembled WGS sequence"/>
</dbReference>
<dbReference type="FunFam" id="3.30.420.40:FF:000012">
    <property type="entry name" value="tRNA N6-adenosine threonylcarbamoyltransferase"/>
    <property type="match status" value="1"/>
</dbReference>
<feature type="binding site" evidence="8">
    <location>
        <position position="175"/>
    </location>
    <ligand>
        <name>substrate</name>
    </ligand>
</feature>
<dbReference type="Proteomes" id="UP001431572">
    <property type="component" value="Chromosome 1"/>
</dbReference>
<sequence>MNILALETSCDETSAAIVRDGRHILANVIASQIDIHQKYGGVVPEVASRQHILYITPVLKETLETANLSWAEIDAVAVTNGPGLAGALLVGVNVGKAIAFARQKPLIGVNHLESHIYSNWLIPPQTGDKAHPAPQFPLICLVVSGGHTEIVLISGHGHYKLLGKTQDDAAGEAFDKVARLLGLGYPGGPLVEQAAQSGDPTRFPFTRSWLRGTYDFSFSGLKTAVLRKVEEYRPAPPKPAPFSGGNQQDKPIKQTPLALNGDLPVADIAASFQQAAVETLATKTVAAAEAHGAKAIIIAGGVAANKALRAALSEQAAHLAKPISISFPPPILCTDNGAMVAAAAYFKFRYAKEAIAELSLDIRPQWELT</sequence>
<dbReference type="InterPro" id="IPR000905">
    <property type="entry name" value="Gcp-like_dom"/>
</dbReference>
<evidence type="ECO:0000256" key="5">
    <source>
        <dbReference type="ARBA" id="ARBA00023004"/>
    </source>
</evidence>
<evidence type="ECO:0000313" key="10">
    <source>
        <dbReference type="EMBL" id="NWJ44720.1"/>
    </source>
</evidence>
<name>A0A8T7LZB2_9CHLR</name>
<dbReference type="Pfam" id="PF00814">
    <property type="entry name" value="TsaD"/>
    <property type="match status" value="1"/>
</dbReference>
<dbReference type="PRINTS" id="PR00789">
    <property type="entry name" value="OSIALOPTASE"/>
</dbReference>
<feature type="binding site" evidence="8">
    <location>
        <begin position="142"/>
        <end position="146"/>
    </location>
    <ligand>
        <name>substrate</name>
    </ligand>
</feature>
<evidence type="ECO:0000256" key="8">
    <source>
        <dbReference type="HAMAP-Rule" id="MF_01445"/>
    </source>
</evidence>
<feature type="binding site" evidence="8">
    <location>
        <position position="305"/>
    </location>
    <ligand>
        <name>substrate</name>
    </ligand>
</feature>
<organism evidence="10 12">
    <name type="scientific">Candidatus Chlorohelix allophototropha</name>
    <dbReference type="NCBI Taxonomy" id="3003348"/>
    <lineage>
        <taxon>Bacteria</taxon>
        <taxon>Bacillati</taxon>
        <taxon>Chloroflexota</taxon>
        <taxon>Chloroflexia</taxon>
        <taxon>Candidatus Chloroheliales</taxon>
        <taxon>Candidatus Chloroheliaceae</taxon>
        <taxon>Candidatus Chlorohelix</taxon>
    </lineage>
</organism>
<keyword evidence="3 8" id="KW-0819">tRNA processing</keyword>
<dbReference type="NCBIfam" id="TIGR03723">
    <property type="entry name" value="T6A_TsaD_YgjD"/>
    <property type="match status" value="1"/>
</dbReference>
<dbReference type="InterPro" id="IPR043129">
    <property type="entry name" value="ATPase_NBD"/>
</dbReference>
<evidence type="ECO:0000313" key="12">
    <source>
        <dbReference type="Proteomes" id="UP000521676"/>
    </source>
</evidence>
<dbReference type="FunFam" id="3.30.420.40:FF:000040">
    <property type="entry name" value="tRNA N6-adenosine threonylcarbamoyltransferase"/>
    <property type="match status" value="1"/>
</dbReference>
<dbReference type="SUPFAM" id="SSF53067">
    <property type="entry name" value="Actin-like ATPase domain"/>
    <property type="match status" value="1"/>
</dbReference>
<dbReference type="EMBL" id="JACATZ010000001">
    <property type="protein sequence ID" value="NWJ44720.1"/>
    <property type="molecule type" value="Genomic_DNA"/>
</dbReference>
<evidence type="ECO:0000256" key="6">
    <source>
        <dbReference type="ARBA" id="ARBA00023315"/>
    </source>
</evidence>
<accession>A0A8T7LZB2</accession>
<evidence type="ECO:0000259" key="9">
    <source>
        <dbReference type="Pfam" id="PF00814"/>
    </source>
</evidence>
<keyword evidence="4 8" id="KW-0479">Metal-binding</keyword>
<reference evidence="10 12" key="1">
    <citation type="submission" date="2020-06" db="EMBL/GenBank/DDBJ databases">
        <title>Anoxygenic phototrophic Chloroflexota member uses a Type I reaction center.</title>
        <authorList>
            <person name="Tsuji J.M."/>
            <person name="Shaw N.A."/>
            <person name="Nagashima S."/>
            <person name="Venkiteswaran J."/>
            <person name="Schiff S.L."/>
            <person name="Hanada S."/>
            <person name="Tank M."/>
            <person name="Neufeld J.D."/>
        </authorList>
    </citation>
    <scope>NUCLEOTIDE SEQUENCE [LARGE SCALE GENOMIC DNA]</scope>
    <source>
        <strain evidence="10">L227-S17</strain>
    </source>
</reference>
<keyword evidence="6 8" id="KW-0012">Acyltransferase</keyword>
<feature type="domain" description="Gcp-like" evidence="9">
    <location>
        <begin position="23"/>
        <end position="341"/>
    </location>
</feature>
<feature type="binding site" evidence="8">
    <location>
        <position position="115"/>
    </location>
    <ligand>
        <name>Fe cation</name>
        <dbReference type="ChEBI" id="CHEBI:24875"/>
    </ligand>
</feature>
<keyword evidence="1 8" id="KW-0963">Cytoplasm</keyword>
<evidence type="ECO:0000313" key="11">
    <source>
        <dbReference type="EMBL" id="WJW66606.1"/>
    </source>
</evidence>
<dbReference type="EMBL" id="CP128399">
    <property type="protein sequence ID" value="WJW66606.1"/>
    <property type="molecule type" value="Genomic_DNA"/>
</dbReference>
<keyword evidence="13" id="KW-1185">Reference proteome</keyword>
<gene>
    <name evidence="8 10" type="primary">tsaD</name>
    <name evidence="10" type="ORF">HXX08_02460</name>
    <name evidence="11" type="ORF">OZ401_002412</name>
</gene>
<comment type="catalytic activity">
    <reaction evidence="7 8">
        <text>L-threonylcarbamoyladenylate + adenosine(37) in tRNA = N(6)-L-threonylcarbamoyladenosine(37) in tRNA + AMP + H(+)</text>
        <dbReference type="Rhea" id="RHEA:37059"/>
        <dbReference type="Rhea" id="RHEA-COMP:10162"/>
        <dbReference type="Rhea" id="RHEA-COMP:10163"/>
        <dbReference type="ChEBI" id="CHEBI:15378"/>
        <dbReference type="ChEBI" id="CHEBI:73682"/>
        <dbReference type="ChEBI" id="CHEBI:74411"/>
        <dbReference type="ChEBI" id="CHEBI:74418"/>
        <dbReference type="ChEBI" id="CHEBI:456215"/>
        <dbReference type="EC" id="2.3.1.234"/>
    </reaction>
</comment>
<dbReference type="RefSeq" id="WP_341468497.1">
    <property type="nucleotide sequence ID" value="NZ_CP128399.1"/>
</dbReference>
<comment type="function">
    <text evidence="8">Required for the formation of a threonylcarbamoyl group on adenosine at position 37 (t(6)A37) in tRNAs that read codons beginning with adenine. Is involved in the transfer of the threonylcarbamoyl moiety of threonylcarbamoyl-AMP (TC-AMP) to the N6 group of A37, together with TsaE and TsaB. TsaD likely plays a direct catalytic role in this reaction.</text>
</comment>
<dbReference type="InterPro" id="IPR017861">
    <property type="entry name" value="KAE1/TsaD"/>
</dbReference>
<dbReference type="GO" id="GO:0005506">
    <property type="term" value="F:iron ion binding"/>
    <property type="evidence" value="ECO:0007669"/>
    <property type="project" value="UniProtKB-UniRule"/>
</dbReference>
<dbReference type="EC" id="2.3.1.234" evidence="8"/>
<dbReference type="Gene3D" id="3.30.420.40">
    <property type="match status" value="2"/>
</dbReference>
<dbReference type="HAMAP" id="MF_01445">
    <property type="entry name" value="TsaD"/>
    <property type="match status" value="1"/>
</dbReference>
<dbReference type="AlphaFoldDB" id="A0A8T7LZB2"/>